<protein>
    <recommendedName>
        <fullName evidence="7">Serine protease</fullName>
        <ecNumber evidence="7">3.4.21.-</ecNumber>
    </recommendedName>
</protein>
<evidence type="ECO:0000313" key="10">
    <source>
        <dbReference type="Proteomes" id="UP000241362"/>
    </source>
</evidence>
<gene>
    <name evidence="9" type="ORF">C5F44_04460</name>
</gene>
<dbReference type="InterPro" id="IPR043504">
    <property type="entry name" value="Peptidase_S1_PA_chymotrypsin"/>
</dbReference>
<keyword evidence="3 7" id="KW-0645">Protease</keyword>
<accession>A0A2T4JCS0</accession>
<dbReference type="PANTHER" id="PTHR43019">
    <property type="entry name" value="SERINE ENDOPROTEASE DEGS"/>
    <property type="match status" value="1"/>
</dbReference>
<keyword evidence="10" id="KW-1185">Reference proteome</keyword>
<reference evidence="9 10" key="1">
    <citation type="submission" date="2018-03" db="EMBL/GenBank/DDBJ databases">
        <title>Rhodobacter blasticus.</title>
        <authorList>
            <person name="Meyer T.E."/>
            <person name="Miller S."/>
            <person name="Lodha T."/>
            <person name="Gandham S."/>
            <person name="Chintalapati S."/>
            <person name="Chintalapati V.R."/>
        </authorList>
    </citation>
    <scope>NUCLEOTIDE SEQUENCE [LARGE SCALE GENOMIC DNA]</scope>
    <source>
        <strain evidence="9 10">DSM 2131</strain>
    </source>
</reference>
<feature type="region of interest" description="Disordered" evidence="8">
    <location>
        <begin position="273"/>
        <end position="399"/>
    </location>
</feature>
<comment type="similarity">
    <text evidence="2 7">Belongs to the peptidase S1B family.</text>
</comment>
<sequence length="609" mass="63280">MQDSLFKPPDWRQHGGNRLCILSGISGMRLGKLFLVCLMLILAPLSAARAQGWADQPFDASGMSREDVATLQAALAFSGDYFGFTDGVWNNDAQAALEAYVKREDGGGRPLFRHIEKPVMALEEERMKNGWQLFYSESTNTSYLHPFEMLKEVDNPDAVEFLSADEGFSMYVRFTDQPGMKDIHDWFMSKSLKSADPYQFADDNLSITSTTIEGDYIAYVRSDRNGSNWSTISIVLTPSYFPQLNLMAASMTVGGSPASLIWTKGGVIDQLINGGGGGAAPDPTPRIASNDPKDQVLRPMPPGVEASPPAATPDPGPATVDVAGASPVDPTPKPPALGTPAPGGATPIPTPTPGGTPGPSPSVIGVGNPGPAPVMAPGTGAAPSLPALGTPAPEPEPPKAKVTGTLKSSGTGFYIAPTMLVTAAHVIEGCGAVAMIDGTPLDIMASDSSLDIAVLSGAADAGVWLKLSALEVPKLGEAVTALGYPYYTSLDQGLTVTSGNVSALRGADGSSNRVMITAPVQPGNSGGPLLNKKGAVIGVVVSRIDDLAVLEETGSLPQNMNFAVPSGPLLTFLAQNRISRPQGDGTGAEMSGEVPDGVAKAVIPLHCYQ</sequence>
<dbReference type="InterPro" id="IPR009003">
    <property type="entry name" value="Peptidase_S1_PA"/>
</dbReference>
<organism evidence="9 10">
    <name type="scientific">Fuscovulum blasticum DSM 2131</name>
    <dbReference type="NCBI Taxonomy" id="1188250"/>
    <lineage>
        <taxon>Bacteria</taxon>
        <taxon>Pseudomonadati</taxon>
        <taxon>Pseudomonadota</taxon>
        <taxon>Alphaproteobacteria</taxon>
        <taxon>Rhodobacterales</taxon>
        <taxon>Paracoccaceae</taxon>
        <taxon>Pseudogemmobacter</taxon>
    </lineage>
</organism>
<keyword evidence="6 7" id="KW-0720">Serine protease</keyword>
<evidence type="ECO:0000256" key="6">
    <source>
        <dbReference type="ARBA" id="ARBA00022825"/>
    </source>
</evidence>
<evidence type="ECO:0000256" key="2">
    <source>
        <dbReference type="ARBA" id="ARBA00008764"/>
    </source>
</evidence>
<dbReference type="AlphaFoldDB" id="A0A2T4JCS0"/>
<dbReference type="SUPFAM" id="SSF50494">
    <property type="entry name" value="Trypsin-like serine proteases"/>
    <property type="match status" value="1"/>
</dbReference>
<dbReference type="InterPro" id="IPR008256">
    <property type="entry name" value="Peptidase_S1B"/>
</dbReference>
<feature type="compositionally biased region" description="Low complexity" evidence="8">
    <location>
        <begin position="338"/>
        <end position="347"/>
    </location>
</feature>
<keyword evidence="5 7" id="KW-0378">Hydrolase</keyword>
<dbReference type="Pfam" id="PF13365">
    <property type="entry name" value="Trypsin_2"/>
    <property type="match status" value="1"/>
</dbReference>
<dbReference type="PANTHER" id="PTHR43019:SF23">
    <property type="entry name" value="PROTEASE DO-LIKE 5, CHLOROPLASTIC"/>
    <property type="match status" value="1"/>
</dbReference>
<keyword evidence="4" id="KW-0732">Signal</keyword>
<dbReference type="Proteomes" id="UP000241362">
    <property type="component" value="Unassembled WGS sequence"/>
</dbReference>
<feature type="compositionally biased region" description="Pro residues" evidence="8">
    <location>
        <begin position="348"/>
        <end position="360"/>
    </location>
</feature>
<dbReference type="GO" id="GO:0005576">
    <property type="term" value="C:extracellular region"/>
    <property type="evidence" value="ECO:0007669"/>
    <property type="project" value="UniProtKB-SubCell"/>
</dbReference>
<evidence type="ECO:0000256" key="5">
    <source>
        <dbReference type="ARBA" id="ARBA00022801"/>
    </source>
</evidence>
<dbReference type="GO" id="GO:0008236">
    <property type="term" value="F:serine-type peptidase activity"/>
    <property type="evidence" value="ECO:0007669"/>
    <property type="project" value="UniProtKB-KW"/>
</dbReference>
<evidence type="ECO:0000313" key="9">
    <source>
        <dbReference type="EMBL" id="PTE15627.1"/>
    </source>
</evidence>
<comment type="subcellular location">
    <subcellularLocation>
        <location evidence="1">Secreted</location>
    </subcellularLocation>
</comment>
<evidence type="ECO:0000256" key="4">
    <source>
        <dbReference type="ARBA" id="ARBA00022729"/>
    </source>
</evidence>
<evidence type="ECO:0000256" key="8">
    <source>
        <dbReference type="SAM" id="MobiDB-lite"/>
    </source>
</evidence>
<evidence type="ECO:0000256" key="7">
    <source>
        <dbReference type="RuleBase" id="RU004296"/>
    </source>
</evidence>
<proteinExistence type="inferred from homology"/>
<comment type="caution">
    <text evidence="9">The sequence shown here is derived from an EMBL/GenBank/DDBJ whole genome shotgun (WGS) entry which is preliminary data.</text>
</comment>
<evidence type="ECO:0000256" key="3">
    <source>
        <dbReference type="ARBA" id="ARBA00022670"/>
    </source>
</evidence>
<dbReference type="Gene3D" id="2.40.10.10">
    <property type="entry name" value="Trypsin-like serine proteases"/>
    <property type="match status" value="2"/>
</dbReference>
<dbReference type="GO" id="GO:0006508">
    <property type="term" value="P:proteolysis"/>
    <property type="evidence" value="ECO:0007669"/>
    <property type="project" value="UniProtKB-KW"/>
</dbReference>
<dbReference type="EC" id="3.4.21.-" evidence="7"/>
<evidence type="ECO:0000256" key="1">
    <source>
        <dbReference type="ARBA" id="ARBA00004613"/>
    </source>
</evidence>
<dbReference type="PRINTS" id="PR00839">
    <property type="entry name" value="V8PROTEASE"/>
</dbReference>
<name>A0A2T4JCS0_FUSBL</name>
<dbReference type="EMBL" id="PZKE01000003">
    <property type="protein sequence ID" value="PTE15627.1"/>
    <property type="molecule type" value="Genomic_DNA"/>
</dbReference>